<keyword evidence="1" id="KW-0175">Coiled coil</keyword>
<proteinExistence type="predicted"/>
<dbReference type="EMBL" id="OU466859">
    <property type="protein sequence ID" value="CAH2052377.1"/>
    <property type="molecule type" value="Genomic_DNA"/>
</dbReference>
<evidence type="ECO:0000256" key="1">
    <source>
        <dbReference type="SAM" id="Coils"/>
    </source>
</evidence>
<evidence type="ECO:0000256" key="2">
    <source>
        <dbReference type="SAM" id="MobiDB-lite"/>
    </source>
</evidence>
<gene>
    <name evidence="3" type="ORF">TAV2_LOCUS9179</name>
</gene>
<feature type="region of interest" description="Disordered" evidence="2">
    <location>
        <begin position="166"/>
        <end position="193"/>
    </location>
</feature>
<evidence type="ECO:0000313" key="3">
    <source>
        <dbReference type="EMBL" id="CAH2052377.1"/>
    </source>
</evidence>
<dbReference type="Proteomes" id="UP000836841">
    <property type="component" value="Chromosome 3"/>
</dbReference>
<name>A0AAU9RVQ0_THLAR</name>
<keyword evidence="4" id="KW-1185">Reference proteome</keyword>
<feature type="coiled-coil region" evidence="1">
    <location>
        <begin position="290"/>
        <end position="324"/>
    </location>
</feature>
<reference evidence="3 4" key="1">
    <citation type="submission" date="2022-03" db="EMBL/GenBank/DDBJ databases">
        <authorList>
            <person name="Nunn A."/>
            <person name="Chopra R."/>
            <person name="Nunn A."/>
            <person name="Contreras Garrido A."/>
        </authorList>
    </citation>
    <scope>NUCLEOTIDE SEQUENCE [LARGE SCALE GENOMIC DNA]</scope>
</reference>
<organism evidence="3 4">
    <name type="scientific">Thlaspi arvense</name>
    <name type="common">Field penny-cress</name>
    <dbReference type="NCBI Taxonomy" id="13288"/>
    <lineage>
        <taxon>Eukaryota</taxon>
        <taxon>Viridiplantae</taxon>
        <taxon>Streptophyta</taxon>
        <taxon>Embryophyta</taxon>
        <taxon>Tracheophyta</taxon>
        <taxon>Spermatophyta</taxon>
        <taxon>Magnoliopsida</taxon>
        <taxon>eudicotyledons</taxon>
        <taxon>Gunneridae</taxon>
        <taxon>Pentapetalae</taxon>
        <taxon>rosids</taxon>
        <taxon>malvids</taxon>
        <taxon>Brassicales</taxon>
        <taxon>Brassicaceae</taxon>
        <taxon>Thlaspideae</taxon>
        <taxon>Thlaspi</taxon>
    </lineage>
</organism>
<sequence>MAKAIIVASSCGVDMSHRFFEEISNVIWNIKGVQQTLVMNIKLGNKIVAGVPKKSHRCFPSERRETSCGFRGGSQKNLMIRSLAVAGNCRGLEIHFDERGKMEKRLINVPKFSGRKAPSAPSGAVAGSSVVSINARRVGEKDKRVAGPEEREMRSKLLPIKLERVEDSSGKGKLGETSSRRGQNRHEGSTFGTVGSVQDARRTMVITLSADKGTLEKVVGAAGRVVEPARDYSFSHSYREYSPFESDVVATHIYQCSTLWTAVATNQLDFLLRWQIRIMESARDATQKAKDHAIEKQRSAKKRANEAEEKFKASCKEVEDYKEKWELAKTHYREAVLTYTLASGICDDVTELVSDETLLPKGTMTRLRDNMNSVKEAALTLEVKDIQDNDFVVSQISNWMAHLASSKLVMPPESQYGSMSVSLTPNKVASQ</sequence>
<evidence type="ECO:0000313" key="4">
    <source>
        <dbReference type="Proteomes" id="UP000836841"/>
    </source>
</evidence>
<dbReference type="AlphaFoldDB" id="A0AAU9RVQ0"/>
<protein>
    <submittedName>
        <fullName evidence="3">Uncharacterized protein</fullName>
    </submittedName>
</protein>
<accession>A0AAU9RVQ0</accession>